<reference evidence="2" key="2">
    <citation type="submission" date="2011-01" db="EMBL/GenBank/DDBJ databases">
        <title>The complete genome of Nitratifractor salsuginis DSM 16511.</title>
        <authorList>
            <consortium name="US DOE Joint Genome Institute (JGI-PGF)"/>
            <person name="Lucas S."/>
            <person name="Copeland A."/>
            <person name="Lapidus A."/>
            <person name="Bruce D."/>
            <person name="Goodwin L."/>
            <person name="Pitluck S."/>
            <person name="Kyrpides N."/>
            <person name="Mavromatis K."/>
            <person name="Ivanova N."/>
            <person name="Mikhailova N."/>
            <person name="Zeytun A."/>
            <person name="Detter J.C."/>
            <person name="Tapia R."/>
            <person name="Han C."/>
            <person name="Land M."/>
            <person name="Hauser L."/>
            <person name="Markowitz V."/>
            <person name="Cheng J.-F."/>
            <person name="Hugenholtz P."/>
            <person name="Woyke T."/>
            <person name="Wu D."/>
            <person name="Tindall B."/>
            <person name="Schuetze A."/>
            <person name="Brambilla E."/>
            <person name="Klenk H.-P."/>
            <person name="Eisen J.A."/>
        </authorList>
    </citation>
    <scope>NUCLEOTIDE SEQUENCE [LARGE SCALE GENOMIC DNA]</scope>
    <source>
        <strain evidence="2">DSM 16511 / JCM 12458 / E9I37-1</strain>
    </source>
</reference>
<evidence type="ECO:0000313" key="1">
    <source>
        <dbReference type="EMBL" id="ADV46430.1"/>
    </source>
</evidence>
<dbReference type="InterPro" id="IPR027417">
    <property type="entry name" value="P-loop_NTPase"/>
</dbReference>
<dbReference type="AlphaFoldDB" id="E6WY56"/>
<sequence length="462" mass="52013">MTKEDILIVKAGAKSLEFFVRVILKAKPTKQQMKAIRAIDQGKKKISIRSGHGTGKTTLLAWIVLWWGLGREDAKIPMTAPTGHQLYDLLMPEIRKWREKMPVQYQNEVEVKTEKIDFANGNFAVPRTARKDQPEALQGFHATNLAFIIDEASGIPQVIFEVAEGAMTGESTLVIMAANPTRTEGYFYDSHHKNRWQWECFQFNAEESENVSKEWIEEKKRQYGEDSDVYRVRIKGEFPRQSSNAVFSLQEVDDATTREIVDDSGAEVWGLDVADFGDDKSVLAKRKGKHFHEITARSGLTLPDLAGWLIYEYNQAKRKPAVIFVDAIGIGSSLPAVCFEKGLDIVIGVKGSNSASNSEKYHNKRAEWYYNLKDLLEDGKIPDDDELVGELMAQKYQISSTGKIQLVEKKEIKKELGRSPDKADACALTCERMIYVEEENDDIPEADMEDVSGTYGLGGAAW</sequence>
<dbReference type="Gene3D" id="3.40.50.300">
    <property type="entry name" value="P-loop containing nucleotide triphosphate hydrolases"/>
    <property type="match status" value="1"/>
</dbReference>
<dbReference type="Pfam" id="PF03237">
    <property type="entry name" value="Terminase_6N"/>
    <property type="match status" value="1"/>
</dbReference>
<evidence type="ECO:0000313" key="2">
    <source>
        <dbReference type="Proteomes" id="UP000008633"/>
    </source>
</evidence>
<reference evidence="1 2" key="1">
    <citation type="journal article" date="2011" name="Stand. Genomic Sci.">
        <title>Complete genome sequence of Nitratifractor salsuginis type strain (E9I37-1).</title>
        <authorList>
            <person name="Anderson I."/>
            <person name="Sikorski J."/>
            <person name="Zeytun A."/>
            <person name="Nolan M."/>
            <person name="Lapidus A."/>
            <person name="Lucas S."/>
            <person name="Hammon N."/>
            <person name="Deshpande S."/>
            <person name="Cheng J.F."/>
            <person name="Tapia R."/>
            <person name="Han C."/>
            <person name="Goodwin L."/>
            <person name="Pitluck S."/>
            <person name="Liolios K."/>
            <person name="Pagani I."/>
            <person name="Ivanova N."/>
            <person name="Huntemann M."/>
            <person name="Mavromatis K."/>
            <person name="Ovchinikova G."/>
            <person name="Pati A."/>
            <person name="Chen A."/>
            <person name="Palaniappan K."/>
            <person name="Land M."/>
            <person name="Hauser L."/>
            <person name="Brambilla E.M."/>
            <person name="Ngatchou-Djao O.D."/>
            <person name="Rohde M."/>
            <person name="Tindall B.J."/>
            <person name="Goker M."/>
            <person name="Detter J.C."/>
            <person name="Woyke T."/>
            <person name="Bristow J."/>
            <person name="Eisen J.A."/>
            <person name="Markowitz V."/>
            <person name="Hugenholtz P."/>
            <person name="Klenk H.P."/>
            <person name="Kyrpides N.C."/>
        </authorList>
    </citation>
    <scope>NUCLEOTIDE SEQUENCE [LARGE SCALE GENOMIC DNA]</scope>
    <source>
        <strain evidence="2">DSM 16511 / JCM 12458 / E9I37-1</strain>
    </source>
</reference>
<dbReference type="EMBL" id="CP002452">
    <property type="protein sequence ID" value="ADV46430.1"/>
    <property type="molecule type" value="Genomic_DNA"/>
</dbReference>
<accession>E6WY56</accession>
<dbReference type="STRING" id="749222.Nitsa_1177"/>
<name>E6WY56_NITSE</name>
<gene>
    <name evidence="1" type="ordered locus">Nitsa_1177</name>
</gene>
<dbReference type="KEGG" id="nsa:Nitsa_1177"/>
<dbReference type="OrthoDB" id="479677at2"/>
<dbReference type="HOGENOM" id="CLU_027398_1_0_7"/>
<dbReference type="Gene3D" id="3.30.420.240">
    <property type="match status" value="1"/>
</dbReference>
<dbReference type="Proteomes" id="UP000008633">
    <property type="component" value="Chromosome"/>
</dbReference>
<dbReference type="eggNOG" id="COG0507">
    <property type="taxonomic scope" value="Bacteria"/>
</dbReference>
<organism evidence="1 2">
    <name type="scientific">Nitratifractor salsuginis (strain DSM 16511 / JCM 12458 / E9I37-1)</name>
    <dbReference type="NCBI Taxonomy" id="749222"/>
    <lineage>
        <taxon>Bacteria</taxon>
        <taxon>Pseudomonadati</taxon>
        <taxon>Campylobacterota</taxon>
        <taxon>Epsilonproteobacteria</taxon>
        <taxon>Campylobacterales</taxon>
        <taxon>Sulfurovaceae</taxon>
        <taxon>Nitratifractor</taxon>
    </lineage>
</organism>
<proteinExistence type="predicted"/>
<dbReference type="RefSeq" id="WP_013554121.1">
    <property type="nucleotide sequence ID" value="NC_014935.1"/>
</dbReference>
<keyword evidence="2" id="KW-1185">Reference proteome</keyword>
<dbReference type="SUPFAM" id="SSF52540">
    <property type="entry name" value="P-loop containing nucleoside triphosphate hydrolases"/>
    <property type="match status" value="1"/>
</dbReference>
<protein>
    <submittedName>
        <fullName evidence="1">Uncharacterized protein</fullName>
    </submittedName>
</protein>